<gene>
    <name evidence="3" type="ORF">CBM15_18860</name>
</gene>
<dbReference type="RefSeq" id="WP_087618663.1">
    <property type="nucleotide sequence ID" value="NZ_JAFBEY010000020.1"/>
</dbReference>
<comment type="caution">
    <text evidence="3">The sequence shown here is derived from an EMBL/GenBank/DDBJ whole genome shotgun (WGS) entry which is preliminary data.</text>
</comment>
<feature type="domain" description="Transglutaminase-like" evidence="2">
    <location>
        <begin position="333"/>
        <end position="388"/>
    </location>
</feature>
<dbReference type="SMART" id="SM00460">
    <property type="entry name" value="TGc"/>
    <property type="match status" value="1"/>
</dbReference>
<feature type="transmembrane region" description="Helical" evidence="1">
    <location>
        <begin position="6"/>
        <end position="31"/>
    </location>
</feature>
<dbReference type="InterPro" id="IPR002931">
    <property type="entry name" value="Transglutaminase-like"/>
</dbReference>
<name>A0ABX3ZBY5_9BACL</name>
<evidence type="ECO:0000313" key="4">
    <source>
        <dbReference type="Proteomes" id="UP000196594"/>
    </source>
</evidence>
<evidence type="ECO:0000259" key="2">
    <source>
        <dbReference type="SMART" id="SM00460"/>
    </source>
</evidence>
<organism evidence="3 4">
    <name type="scientific">Solibacillus kalamii</name>
    <dbReference type="NCBI Taxonomy" id="1748298"/>
    <lineage>
        <taxon>Bacteria</taxon>
        <taxon>Bacillati</taxon>
        <taxon>Bacillota</taxon>
        <taxon>Bacilli</taxon>
        <taxon>Bacillales</taxon>
        <taxon>Caryophanaceae</taxon>
        <taxon>Solibacillus</taxon>
    </lineage>
</organism>
<dbReference type="PANTHER" id="PTHR46333">
    <property type="entry name" value="CYTOKINESIS PROTEIN 3"/>
    <property type="match status" value="1"/>
</dbReference>
<dbReference type="SUPFAM" id="SSF54001">
    <property type="entry name" value="Cysteine proteinases"/>
    <property type="match status" value="1"/>
</dbReference>
<dbReference type="Pfam" id="PF01841">
    <property type="entry name" value="Transglut_core"/>
    <property type="match status" value="1"/>
</dbReference>
<feature type="transmembrane region" description="Helical" evidence="1">
    <location>
        <begin position="102"/>
        <end position="129"/>
    </location>
</feature>
<dbReference type="Gene3D" id="3.10.620.30">
    <property type="match status" value="1"/>
</dbReference>
<sequence length="431" mass="49382">MSNLIIFSIIFLIVLVIFIKLFRSFTAQLYIRSRIRKGIRQNFKQIKLAKGNKQLLFDVYKSVYNNATSKPNRLFASRDRDKFELKANTELNRMTRNPFTKLYASLLTYSKGLFTCLFLIATILSGGILKEEVKASSLTLPTVDENIQLKLNVNFEDKIDQIVTSFMQGENKLQSFNFQDLANKKVVPVYDVKDLPQAVTNVEQLGQAIAHHMSQFEHQFTVYYEGDVSDFETTIDEVFAWLEANEPYLWAVMGEFSTRAKYYGNKVEWHATVNYDLTAEQNAIVLGKIDQIISTIPENATESDKVKFVNDYLVVHTEYNLNSKANPHTPYSVLMNGEGVCEGYALAALLMFEALGIEAKYVVGNAGGPHAWNLVKLDGQWYHLDTTWNDPVPDQGDRVHYQYFLISDEKISDDHEWIKSDYPKTAVNDYL</sequence>
<keyword evidence="1" id="KW-1133">Transmembrane helix</keyword>
<evidence type="ECO:0000313" key="3">
    <source>
        <dbReference type="EMBL" id="OUZ37278.1"/>
    </source>
</evidence>
<accession>A0ABX3ZBY5</accession>
<reference evidence="3 4" key="1">
    <citation type="journal article" date="2017" name="Int. J. Syst. Evol. Microbiol.">
        <title>Solibacillus kalamii sp. nov., isolated from a high-efficiency particulate arrestance filter system used in the International Space Station.</title>
        <authorList>
            <person name="Checinska Sielaff A."/>
            <person name="Kumar R.M."/>
            <person name="Pal D."/>
            <person name="Mayilraj S."/>
            <person name="Venkateswaran K."/>
        </authorList>
    </citation>
    <scope>NUCLEOTIDE SEQUENCE [LARGE SCALE GENOMIC DNA]</scope>
    <source>
        <strain evidence="3 4">ISSFR-015</strain>
    </source>
</reference>
<evidence type="ECO:0000256" key="1">
    <source>
        <dbReference type="SAM" id="Phobius"/>
    </source>
</evidence>
<protein>
    <recommendedName>
        <fullName evidence="2">Transglutaminase-like domain-containing protein</fullName>
    </recommendedName>
</protein>
<keyword evidence="4" id="KW-1185">Reference proteome</keyword>
<dbReference type="EMBL" id="NHNT01000021">
    <property type="protein sequence ID" value="OUZ37278.1"/>
    <property type="molecule type" value="Genomic_DNA"/>
</dbReference>
<dbReference type="InterPro" id="IPR052557">
    <property type="entry name" value="CAP/Cytokinesis_protein"/>
</dbReference>
<keyword evidence="1" id="KW-0812">Transmembrane</keyword>
<proteinExistence type="predicted"/>
<dbReference type="PANTHER" id="PTHR46333:SF2">
    <property type="entry name" value="CYTOKINESIS PROTEIN 3"/>
    <property type="match status" value="1"/>
</dbReference>
<dbReference type="Proteomes" id="UP000196594">
    <property type="component" value="Unassembled WGS sequence"/>
</dbReference>
<keyword evidence="1" id="KW-0472">Membrane</keyword>
<dbReference type="InterPro" id="IPR038765">
    <property type="entry name" value="Papain-like_cys_pep_sf"/>
</dbReference>